<accession>A0A8S0WDR2</accession>
<dbReference type="EMBL" id="CDGJ01000033">
    <property type="protein sequence ID" value="CEJ06723.1"/>
    <property type="molecule type" value="Genomic_DNA"/>
</dbReference>
<dbReference type="AlphaFoldDB" id="A0A8S0WDR2"/>
<evidence type="ECO:0000313" key="2">
    <source>
        <dbReference type="EMBL" id="CAA7599472.1"/>
    </source>
</evidence>
<protein>
    <submittedName>
        <fullName evidence="2 3">Peptidase M28</fullName>
    </submittedName>
</protein>
<feature type="domain" description="Peptidase M28" evidence="1">
    <location>
        <begin position="165"/>
        <end position="356"/>
    </location>
</feature>
<dbReference type="Pfam" id="PF04389">
    <property type="entry name" value="Peptidase_M28"/>
    <property type="match status" value="1"/>
</dbReference>
<gene>
    <name evidence="2" type="ORF">DEACI_0095</name>
    <name evidence="3" type="ORF">DEACI_1173</name>
</gene>
<dbReference type="Proteomes" id="UP000836597">
    <property type="component" value="Chromosome"/>
</dbReference>
<dbReference type="RefSeq" id="WP_240983275.1">
    <property type="nucleotide sequence ID" value="NZ_CDGJ01000033.1"/>
</dbReference>
<dbReference type="SUPFAM" id="SSF53187">
    <property type="entry name" value="Zn-dependent exopeptidases"/>
    <property type="match status" value="1"/>
</dbReference>
<dbReference type="EMBL" id="LR746496">
    <property type="protein sequence ID" value="CAA7599472.1"/>
    <property type="molecule type" value="Genomic_DNA"/>
</dbReference>
<organism evidence="2">
    <name type="scientific">Acididesulfobacillus acetoxydans</name>
    <dbReference type="NCBI Taxonomy" id="1561005"/>
    <lineage>
        <taxon>Bacteria</taxon>
        <taxon>Bacillati</taxon>
        <taxon>Bacillota</taxon>
        <taxon>Clostridia</taxon>
        <taxon>Eubacteriales</taxon>
        <taxon>Peptococcaceae</taxon>
        <taxon>Acididesulfobacillus</taxon>
    </lineage>
</organism>
<dbReference type="PROSITE" id="PS51318">
    <property type="entry name" value="TAT"/>
    <property type="match status" value="1"/>
</dbReference>
<dbReference type="KEGG" id="aacx:DEACI_0095"/>
<reference evidence="3" key="1">
    <citation type="submission" date="2014-11" db="EMBL/GenBank/DDBJ databases">
        <authorList>
            <person name="Hornung B.V."/>
        </authorList>
    </citation>
    <scope>NUCLEOTIDE SEQUENCE</scope>
    <source>
        <strain evidence="3">INE</strain>
    </source>
</reference>
<reference evidence="2" key="2">
    <citation type="submission" date="2020-01" db="EMBL/GenBank/DDBJ databases">
        <authorList>
            <person name="Hornung B."/>
        </authorList>
    </citation>
    <scope>NUCLEOTIDE SEQUENCE</scope>
    <source>
        <strain evidence="2">PacBioINE</strain>
    </source>
</reference>
<sequence length="363" mass="39057">MSTRRAFLKFLAGLSAGFLPWYGWPETLKKVDALAVKASVENFPSAVNTGSAAIPAGKAFGAFGRVNPSYLKRTASDDIAVLAQPALAGRRAGSAGEGKAAAYLQDQMRGLGLQPLGDRGADGQRLYTQAFTIYPVVEEFANFYYGRHLTFSLGDPKDLRTPSANILAGLMGTRAAESVILSAHYDHMGIFEGNLYPGANDNASGVGSILDVMRRLIKEGVRPKSNVLLAFWSAEEMGFVGSSAFIKNPGVPLGGIRAVFNADTVGNGSLHEFALWADGENTAVRTLQAVARECNSSAPVVPNHGYDSDQYYFNLNHVPATTLMARTWLEKNHTPQDVPDFVNPQKVALASDILYKAVHRLAF</sequence>
<name>A0A8S0WDR2_9FIRM</name>
<dbReference type="GO" id="GO:0008235">
    <property type="term" value="F:metalloexopeptidase activity"/>
    <property type="evidence" value="ECO:0007669"/>
    <property type="project" value="InterPro"/>
</dbReference>
<dbReference type="InterPro" id="IPR045175">
    <property type="entry name" value="M28_fam"/>
</dbReference>
<dbReference type="InterPro" id="IPR007484">
    <property type="entry name" value="Peptidase_M28"/>
</dbReference>
<evidence type="ECO:0000259" key="1">
    <source>
        <dbReference type="Pfam" id="PF04389"/>
    </source>
</evidence>
<dbReference type="PANTHER" id="PTHR12147:SF26">
    <property type="entry name" value="PEPTIDASE M28 DOMAIN-CONTAINING PROTEIN"/>
    <property type="match status" value="1"/>
</dbReference>
<evidence type="ECO:0000313" key="4">
    <source>
        <dbReference type="Proteomes" id="UP001071230"/>
    </source>
</evidence>
<dbReference type="InterPro" id="IPR006311">
    <property type="entry name" value="TAT_signal"/>
</dbReference>
<dbReference type="Gene3D" id="3.40.630.10">
    <property type="entry name" value="Zn peptidases"/>
    <property type="match status" value="1"/>
</dbReference>
<proteinExistence type="predicted"/>
<dbReference type="Proteomes" id="UP001071230">
    <property type="component" value="Unassembled WGS sequence"/>
</dbReference>
<dbReference type="PANTHER" id="PTHR12147">
    <property type="entry name" value="METALLOPEPTIDASE M28 FAMILY MEMBER"/>
    <property type="match status" value="1"/>
</dbReference>
<dbReference type="GO" id="GO:0006508">
    <property type="term" value="P:proteolysis"/>
    <property type="evidence" value="ECO:0007669"/>
    <property type="project" value="InterPro"/>
</dbReference>
<evidence type="ECO:0000313" key="3">
    <source>
        <dbReference type="EMBL" id="CEJ06723.1"/>
    </source>
</evidence>
<keyword evidence="4" id="KW-1185">Reference proteome</keyword>